<organism evidence="1 2">
    <name type="scientific">Melia azedarach</name>
    <name type="common">Chinaberry tree</name>
    <dbReference type="NCBI Taxonomy" id="155640"/>
    <lineage>
        <taxon>Eukaryota</taxon>
        <taxon>Viridiplantae</taxon>
        <taxon>Streptophyta</taxon>
        <taxon>Embryophyta</taxon>
        <taxon>Tracheophyta</taxon>
        <taxon>Spermatophyta</taxon>
        <taxon>Magnoliopsida</taxon>
        <taxon>eudicotyledons</taxon>
        <taxon>Gunneridae</taxon>
        <taxon>Pentapetalae</taxon>
        <taxon>rosids</taxon>
        <taxon>malvids</taxon>
        <taxon>Sapindales</taxon>
        <taxon>Meliaceae</taxon>
        <taxon>Melia</taxon>
    </lineage>
</organism>
<proteinExistence type="predicted"/>
<keyword evidence="2" id="KW-1185">Reference proteome</keyword>
<evidence type="ECO:0000313" key="1">
    <source>
        <dbReference type="EMBL" id="KAJ4723623.1"/>
    </source>
</evidence>
<sequence length="94" mass="10775">MKRPEPFVWRKNTGVENYGSLVECEKCGFIDESTESASRDEKTLTVRCTVYFKCPNCAAEKTVAVRSVRLRKRPNLKKRMCGGEEEETEVPEVL</sequence>
<gene>
    <name evidence="1" type="ORF">OWV82_006969</name>
</gene>
<protein>
    <submittedName>
        <fullName evidence="1">Uncharacterized protein</fullName>
    </submittedName>
</protein>
<dbReference type="EMBL" id="CM051396">
    <property type="protein sequence ID" value="KAJ4723623.1"/>
    <property type="molecule type" value="Genomic_DNA"/>
</dbReference>
<evidence type="ECO:0000313" key="2">
    <source>
        <dbReference type="Proteomes" id="UP001164539"/>
    </source>
</evidence>
<accession>A0ACC1YKQ7</accession>
<name>A0ACC1YKQ7_MELAZ</name>
<comment type="caution">
    <text evidence="1">The sequence shown here is derived from an EMBL/GenBank/DDBJ whole genome shotgun (WGS) entry which is preliminary data.</text>
</comment>
<dbReference type="Proteomes" id="UP001164539">
    <property type="component" value="Chromosome 3"/>
</dbReference>
<reference evidence="1 2" key="1">
    <citation type="journal article" date="2023" name="Science">
        <title>Complex scaffold remodeling in plant triterpene biosynthesis.</title>
        <authorList>
            <person name="De La Pena R."/>
            <person name="Hodgson H."/>
            <person name="Liu J.C."/>
            <person name="Stephenson M.J."/>
            <person name="Martin A.C."/>
            <person name="Owen C."/>
            <person name="Harkess A."/>
            <person name="Leebens-Mack J."/>
            <person name="Jimenez L.E."/>
            <person name="Osbourn A."/>
            <person name="Sattely E.S."/>
        </authorList>
    </citation>
    <scope>NUCLEOTIDE SEQUENCE [LARGE SCALE GENOMIC DNA]</scope>
    <source>
        <strain evidence="2">cv. JPN11</strain>
        <tissue evidence="1">Leaf</tissue>
    </source>
</reference>